<organism evidence="6">
    <name type="scientific">Amphimedon queenslandica</name>
    <name type="common">Sponge</name>
    <dbReference type="NCBI Taxonomy" id="400682"/>
    <lineage>
        <taxon>Eukaryota</taxon>
        <taxon>Metazoa</taxon>
        <taxon>Porifera</taxon>
        <taxon>Demospongiae</taxon>
        <taxon>Heteroscleromorpha</taxon>
        <taxon>Haplosclerida</taxon>
        <taxon>Niphatidae</taxon>
        <taxon>Amphimedon</taxon>
    </lineage>
</organism>
<name>A0A1X7UTY9_AMPQE</name>
<evidence type="ECO:0000256" key="2">
    <source>
        <dbReference type="ARBA" id="ARBA00022692"/>
    </source>
</evidence>
<evidence type="ECO:0000256" key="3">
    <source>
        <dbReference type="ARBA" id="ARBA00022989"/>
    </source>
</evidence>
<evidence type="ECO:0000256" key="4">
    <source>
        <dbReference type="ARBA" id="ARBA00023136"/>
    </source>
</evidence>
<dbReference type="GO" id="GO:0005886">
    <property type="term" value="C:plasma membrane"/>
    <property type="evidence" value="ECO:0007669"/>
    <property type="project" value="TreeGrafter"/>
</dbReference>
<dbReference type="GO" id="GO:0007189">
    <property type="term" value="P:adenylate cyclase-activating G protein-coupled receptor signaling pathway"/>
    <property type="evidence" value="ECO:0007669"/>
    <property type="project" value="TreeGrafter"/>
</dbReference>
<protein>
    <recommendedName>
        <fullName evidence="7">G-protein coupled receptors family 2 profile 2 domain-containing protein</fullName>
    </recommendedName>
</protein>
<dbReference type="GO" id="GO:0004930">
    <property type="term" value="F:G protein-coupled receptor activity"/>
    <property type="evidence" value="ECO:0007669"/>
    <property type="project" value="TreeGrafter"/>
</dbReference>
<accession>A0A1X7UTY9</accession>
<feature type="transmembrane region" description="Helical" evidence="5">
    <location>
        <begin position="227"/>
        <end position="247"/>
    </location>
</feature>
<comment type="subcellular location">
    <subcellularLocation>
        <location evidence="1">Membrane</location>
        <topology evidence="1">Multi-pass membrane protein</topology>
    </subcellularLocation>
</comment>
<keyword evidence="2 5" id="KW-0812">Transmembrane</keyword>
<reference evidence="6" key="1">
    <citation type="submission" date="2017-05" db="UniProtKB">
        <authorList>
            <consortium name="EnsemblMetazoa"/>
        </authorList>
    </citation>
    <scope>IDENTIFICATION</scope>
</reference>
<proteinExistence type="predicted"/>
<dbReference type="EnsemblMetazoa" id="Aqu2.1.30842_001">
    <property type="protein sequence ID" value="Aqu2.1.30842_001"/>
    <property type="gene ID" value="Aqu2.1.30842"/>
</dbReference>
<dbReference type="PANTHER" id="PTHR23112">
    <property type="entry name" value="G PROTEIN-COUPLED RECEPTOR 157-RELATED"/>
    <property type="match status" value="1"/>
</dbReference>
<dbReference type="AlphaFoldDB" id="A0A1X7UTY9"/>
<feature type="transmembrane region" description="Helical" evidence="5">
    <location>
        <begin position="259"/>
        <end position="283"/>
    </location>
</feature>
<evidence type="ECO:0000313" key="6">
    <source>
        <dbReference type="EnsemblMetazoa" id="Aqu2.1.30842_001"/>
    </source>
</evidence>
<dbReference type="PANTHER" id="PTHR23112:SF43">
    <property type="entry name" value="CYCLIC AMP RECEPTOR-LIKE PROTEIN A"/>
    <property type="match status" value="1"/>
</dbReference>
<sequence>MSAVGGAAIIVCSIALAMAAYFKLFGDFFHRLAIYQVLAAMLYSVVCVLQVVFINYEKNPSVYRPICVIEGFMLEYTMWIKLMFTFCLTFHLFFYLICTRCRERDINFNRIEKIYILVSMFGPLLFTWIPFVSINSSGIIYGLAGAWCWIQNWQNDTASDNLPQGEYEQYFLLYGPALICLLLSGVAVVVIIITIIRRAYNCCGYRDSCSNWEQIESKNHLKVMLPLVSYPILSLLFYIPAFINRVIGSASKHPNTISFMWSAISLPLVGLLAGVSLIIHIIILKFPKTQGKSVHEEILDSIDKGERKRLVHSGKKQGYKTTSP</sequence>
<feature type="transmembrane region" description="Helical" evidence="5">
    <location>
        <begin position="6"/>
        <end position="25"/>
    </location>
</feature>
<dbReference type="STRING" id="400682.A0A1X7UTY9"/>
<feature type="transmembrane region" description="Helical" evidence="5">
    <location>
        <begin position="76"/>
        <end position="98"/>
    </location>
</feature>
<evidence type="ECO:0000256" key="5">
    <source>
        <dbReference type="SAM" id="Phobius"/>
    </source>
</evidence>
<dbReference type="OMA" id="WITIIVC"/>
<evidence type="ECO:0008006" key="7">
    <source>
        <dbReference type="Google" id="ProtNLM"/>
    </source>
</evidence>
<keyword evidence="4 5" id="KW-0472">Membrane</keyword>
<dbReference type="InParanoid" id="A0A1X7UTY9"/>
<feature type="transmembrane region" description="Helical" evidence="5">
    <location>
        <begin position="171"/>
        <end position="196"/>
    </location>
</feature>
<keyword evidence="3 5" id="KW-1133">Transmembrane helix</keyword>
<feature type="transmembrane region" description="Helical" evidence="5">
    <location>
        <begin position="32"/>
        <end position="56"/>
    </location>
</feature>
<evidence type="ECO:0000256" key="1">
    <source>
        <dbReference type="ARBA" id="ARBA00004141"/>
    </source>
</evidence>
<feature type="transmembrane region" description="Helical" evidence="5">
    <location>
        <begin position="114"/>
        <end position="134"/>
    </location>
</feature>